<dbReference type="Proteomes" id="UP000309231">
    <property type="component" value="Chromosome"/>
</dbReference>
<dbReference type="SUPFAM" id="SSF140376">
    <property type="entry name" value="ChaB-like"/>
    <property type="match status" value="1"/>
</dbReference>
<dbReference type="GeneID" id="76725784"/>
<reference evidence="3 5" key="3">
    <citation type="journal article" date="2019" name="Sci. Rep.">
        <title>Insight into the biology of Mycobacterium mucogenicum and Mycobacterium neoaurum clade members.</title>
        <authorList>
            <person name="Behra P.R.K."/>
            <person name="Pettersson B.M.F."/>
            <person name="Ramesh M."/>
            <person name="Dasgupta S."/>
            <person name="Kirsebom L.A."/>
        </authorList>
    </citation>
    <scope>NUCLEOTIDE SEQUENCE [LARGE SCALE GENOMIC DNA]</scope>
    <source>
        <strain evidence="3 5">DSM 44124</strain>
    </source>
</reference>
<gene>
    <name evidence="3" type="ORF">C1S78_012735</name>
    <name evidence="4" type="ORF">C1S78_12700</name>
</gene>
<proteinExistence type="predicted"/>
<dbReference type="AlphaFoldDB" id="A0A8H2JD50"/>
<evidence type="ECO:0000256" key="1">
    <source>
        <dbReference type="SAM" id="MobiDB-lite"/>
    </source>
</evidence>
<feature type="compositionally biased region" description="Basic and acidic residues" evidence="1">
    <location>
        <begin position="1"/>
        <end position="12"/>
    </location>
</feature>
<protein>
    <submittedName>
        <fullName evidence="4">Cation transport regulator ChaB</fullName>
    </submittedName>
    <submittedName>
        <fullName evidence="3">ChaB family protein</fullName>
    </submittedName>
</protein>
<organism evidence="4">
    <name type="scientific">Mycolicibacterium mucogenicum DSM 44124</name>
    <dbReference type="NCBI Taxonomy" id="1226753"/>
    <lineage>
        <taxon>Bacteria</taxon>
        <taxon>Bacillati</taxon>
        <taxon>Actinomycetota</taxon>
        <taxon>Actinomycetes</taxon>
        <taxon>Mycobacteriales</taxon>
        <taxon>Mycobacteriaceae</taxon>
        <taxon>Mycolicibacterium</taxon>
    </lineage>
</organism>
<keyword evidence="5" id="KW-1185">Reference proteome</keyword>
<dbReference type="Pfam" id="PF07498">
    <property type="entry name" value="Rho_N"/>
    <property type="match status" value="1"/>
</dbReference>
<dbReference type="GO" id="GO:0006353">
    <property type="term" value="P:DNA-templated transcription termination"/>
    <property type="evidence" value="ECO:0007669"/>
    <property type="project" value="InterPro"/>
</dbReference>
<evidence type="ECO:0000313" key="4">
    <source>
        <dbReference type="EMBL" id="TLH53105.1"/>
    </source>
</evidence>
<dbReference type="EMBL" id="POTL01000001">
    <property type="protein sequence ID" value="TLH53105.1"/>
    <property type="molecule type" value="Genomic_DNA"/>
</dbReference>
<dbReference type="InterPro" id="IPR011112">
    <property type="entry name" value="Rho-like_N"/>
</dbReference>
<dbReference type="InterPro" id="IPR009317">
    <property type="entry name" value="ChaB"/>
</dbReference>
<dbReference type="KEGG" id="mmuc:C1S78_012735"/>
<evidence type="ECO:0000313" key="5">
    <source>
        <dbReference type="Proteomes" id="UP000309231"/>
    </source>
</evidence>
<dbReference type="Pfam" id="PF06150">
    <property type="entry name" value="ChaB"/>
    <property type="match status" value="1"/>
</dbReference>
<dbReference type="Gene3D" id="1.10.1740.70">
    <property type="entry name" value="ChaB"/>
    <property type="match status" value="1"/>
</dbReference>
<feature type="compositionally biased region" description="Basic and acidic residues" evidence="1">
    <location>
        <begin position="37"/>
        <end position="60"/>
    </location>
</feature>
<feature type="region of interest" description="Disordered" evidence="1">
    <location>
        <begin position="1"/>
        <end position="82"/>
    </location>
</feature>
<reference evidence="4" key="1">
    <citation type="submission" date="2018-01" db="EMBL/GenBank/DDBJ databases">
        <title>Comparative genomics of Mycobacterium mucogenicum and Mycobacterium neoaurum clade members emphasizing tRNA and non-coding RNA.</title>
        <authorList>
            <person name="Behra P.R.K."/>
            <person name="Pettersson B.M.F."/>
            <person name="Das S."/>
            <person name="Dasgupta S."/>
            <person name="Kirsebom L.A."/>
        </authorList>
    </citation>
    <scope>NUCLEOTIDE SEQUENCE</scope>
    <source>
        <strain evidence="4">DSM 44124</strain>
    </source>
</reference>
<dbReference type="EMBL" id="CP062008">
    <property type="protein sequence ID" value="QPG71719.1"/>
    <property type="molecule type" value="Genomic_DNA"/>
</dbReference>
<evidence type="ECO:0000259" key="2">
    <source>
        <dbReference type="Pfam" id="PF07498"/>
    </source>
</evidence>
<dbReference type="RefSeq" id="WP_053853652.1">
    <property type="nucleotide sequence ID" value="NZ_ANBS01000012.1"/>
</dbReference>
<accession>A0A8H2JD50</accession>
<feature type="domain" description="Rho termination factor-like N-terminal" evidence="2">
    <location>
        <begin position="83"/>
        <end position="111"/>
    </location>
</feature>
<sequence>MRRSHAEDHEAGASHSAAEEYGEGERAHRVAYSALKHSYEKVGDHWEKKDHKGPSDERARSGGPNARGKSAEGVDTQATKKHLMDVARRLDIRGRSTMNKGELVEAIEKANRRASRR</sequence>
<name>A0A8H2JD50_MYCMU</name>
<evidence type="ECO:0000313" key="3">
    <source>
        <dbReference type="EMBL" id="QPG71719.1"/>
    </source>
</evidence>
<dbReference type="InterPro" id="IPR037205">
    <property type="entry name" value="ChaB_sf"/>
</dbReference>
<reference evidence="3 5" key="2">
    <citation type="journal article" date="2019" name="BMC Evol. Biol.">
        <title>Comparative genomics of Mycobacterium mucogenicum and Mycobacterium neoaurum clade members emphasizing tRNA and non-coding RNA.</title>
        <authorList>
            <person name="Behra P.R.K."/>
            <person name="Pettersson B.M.F."/>
            <person name="Das S."/>
            <person name="Dasgupta S."/>
            <person name="Kirsebom L.A."/>
        </authorList>
    </citation>
    <scope>NUCLEOTIDE SEQUENCE [LARGE SCALE GENOMIC DNA]</scope>
    <source>
        <strain evidence="3 5">DSM 44124</strain>
    </source>
</reference>